<feature type="domain" description="SRP54-type proteins GTP-binding" evidence="10">
    <location>
        <begin position="288"/>
        <end position="301"/>
    </location>
</feature>
<feature type="binding site" evidence="9">
    <location>
        <begin position="121"/>
        <end position="128"/>
    </location>
    <ligand>
        <name>GTP</name>
        <dbReference type="ChEBI" id="CHEBI:37565"/>
    </ligand>
</feature>
<dbReference type="CDD" id="cd17874">
    <property type="entry name" value="FtsY"/>
    <property type="match status" value="1"/>
</dbReference>
<dbReference type="HAMAP" id="MF_00920">
    <property type="entry name" value="FtsY"/>
    <property type="match status" value="1"/>
</dbReference>
<dbReference type="InterPro" id="IPR000897">
    <property type="entry name" value="SRP54_GTPase_dom"/>
</dbReference>
<keyword evidence="2 9" id="KW-0963">Cytoplasm</keyword>
<dbReference type="PANTHER" id="PTHR43134:SF1">
    <property type="entry name" value="SIGNAL RECOGNITION PARTICLE RECEPTOR SUBUNIT ALPHA"/>
    <property type="match status" value="1"/>
</dbReference>
<accession>A0A3N0HYF4</accession>
<evidence type="ECO:0000313" key="11">
    <source>
        <dbReference type="EMBL" id="RNM29799.1"/>
    </source>
</evidence>
<dbReference type="GO" id="GO:0005525">
    <property type="term" value="F:GTP binding"/>
    <property type="evidence" value="ECO:0007669"/>
    <property type="project" value="UniProtKB-UniRule"/>
</dbReference>
<comment type="caution">
    <text evidence="11">The sequence shown here is derived from an EMBL/GenBank/DDBJ whole genome shotgun (WGS) entry which is preliminary data.</text>
</comment>
<dbReference type="EMBL" id="RJQC01000003">
    <property type="protein sequence ID" value="RNM29799.1"/>
    <property type="molecule type" value="Genomic_DNA"/>
</dbReference>
<comment type="subunit">
    <text evidence="9">Part of the signal recognition particle protein translocation system, which is composed of SRP and FtsY.</text>
</comment>
<evidence type="ECO:0000256" key="5">
    <source>
        <dbReference type="ARBA" id="ARBA00023134"/>
    </source>
</evidence>
<proteinExistence type="inferred from homology"/>
<dbReference type="InterPro" id="IPR027417">
    <property type="entry name" value="P-loop_NTPase"/>
</dbReference>
<keyword evidence="6 9" id="KW-0472">Membrane</keyword>
<reference evidence="11 12" key="1">
    <citation type="submission" date="2018-11" db="EMBL/GenBank/DDBJ databases">
        <title>Clostridium sp. nov., a member of the family Erysipelotrichaceae isolated from pig faeces.</title>
        <authorList>
            <person name="Chang Y.-H."/>
        </authorList>
    </citation>
    <scope>NUCLEOTIDE SEQUENCE [LARGE SCALE GENOMIC DNA]</scope>
    <source>
        <strain evidence="11 12">YH-panp20</strain>
    </source>
</reference>
<dbReference type="InterPro" id="IPR004390">
    <property type="entry name" value="SR_rcpt_FtsY"/>
</dbReference>
<dbReference type="AlphaFoldDB" id="A0A3N0HYF4"/>
<keyword evidence="7 9" id="KW-0675">Receptor</keyword>
<evidence type="ECO:0000313" key="12">
    <source>
        <dbReference type="Proteomes" id="UP000276568"/>
    </source>
</evidence>
<evidence type="ECO:0000256" key="7">
    <source>
        <dbReference type="ARBA" id="ARBA00023170"/>
    </source>
</evidence>
<dbReference type="SMART" id="SM00382">
    <property type="entry name" value="AAA"/>
    <property type="match status" value="1"/>
</dbReference>
<evidence type="ECO:0000256" key="6">
    <source>
        <dbReference type="ARBA" id="ARBA00023136"/>
    </source>
</evidence>
<feature type="binding site" evidence="9">
    <location>
        <begin position="203"/>
        <end position="207"/>
    </location>
    <ligand>
        <name>GTP</name>
        <dbReference type="ChEBI" id="CHEBI:37565"/>
    </ligand>
</feature>
<dbReference type="PROSITE" id="PS00300">
    <property type="entry name" value="SRP54"/>
    <property type="match status" value="1"/>
</dbReference>
<keyword evidence="5 9" id="KW-0342">GTP-binding</keyword>
<evidence type="ECO:0000256" key="1">
    <source>
        <dbReference type="ARBA" id="ARBA00022475"/>
    </source>
</evidence>
<comment type="similarity">
    <text evidence="9">Belongs to the GTP-binding SRP family. FtsY subfamily.</text>
</comment>
<dbReference type="GO" id="GO:0005886">
    <property type="term" value="C:plasma membrane"/>
    <property type="evidence" value="ECO:0007669"/>
    <property type="project" value="UniProtKB-SubCell"/>
</dbReference>
<dbReference type="OrthoDB" id="9804720at2"/>
<gene>
    <name evidence="9 11" type="primary">ftsY</name>
    <name evidence="11" type="ORF">EDX97_09240</name>
</gene>
<evidence type="ECO:0000256" key="9">
    <source>
        <dbReference type="HAMAP-Rule" id="MF_00920"/>
    </source>
</evidence>
<keyword evidence="3 9" id="KW-0547">Nucleotide-binding</keyword>
<dbReference type="SMART" id="SM00963">
    <property type="entry name" value="SRP54_N"/>
    <property type="match status" value="1"/>
</dbReference>
<dbReference type="NCBIfam" id="TIGR00064">
    <property type="entry name" value="ftsY"/>
    <property type="match status" value="1"/>
</dbReference>
<evidence type="ECO:0000256" key="4">
    <source>
        <dbReference type="ARBA" id="ARBA00022801"/>
    </source>
</evidence>
<keyword evidence="1 9" id="KW-1003">Cell membrane</keyword>
<keyword evidence="12" id="KW-1185">Reference proteome</keyword>
<dbReference type="GO" id="GO:0003924">
    <property type="term" value="F:GTPase activity"/>
    <property type="evidence" value="ECO:0007669"/>
    <property type="project" value="UniProtKB-UniRule"/>
</dbReference>
<dbReference type="InterPro" id="IPR013822">
    <property type="entry name" value="Signal_recog_particl_SRP54_hlx"/>
</dbReference>
<dbReference type="Pfam" id="PF00448">
    <property type="entry name" value="SRP54"/>
    <property type="match status" value="1"/>
</dbReference>
<dbReference type="GO" id="GO:0005047">
    <property type="term" value="F:signal recognition particle binding"/>
    <property type="evidence" value="ECO:0007669"/>
    <property type="project" value="TreeGrafter"/>
</dbReference>
<evidence type="ECO:0000256" key="3">
    <source>
        <dbReference type="ARBA" id="ARBA00022741"/>
    </source>
</evidence>
<dbReference type="Gene3D" id="3.40.50.300">
    <property type="entry name" value="P-loop containing nucleotide triphosphate hydrolases"/>
    <property type="match status" value="1"/>
</dbReference>
<dbReference type="InterPro" id="IPR036225">
    <property type="entry name" value="SRP/SRP_N"/>
</dbReference>
<dbReference type="EC" id="3.6.5.4" evidence="9"/>
<dbReference type="FunFam" id="3.40.50.300:FF:000053">
    <property type="entry name" value="Signal recognition particle receptor FtsY"/>
    <property type="match status" value="1"/>
</dbReference>
<dbReference type="PANTHER" id="PTHR43134">
    <property type="entry name" value="SIGNAL RECOGNITION PARTICLE RECEPTOR SUBUNIT ALPHA"/>
    <property type="match status" value="1"/>
</dbReference>
<dbReference type="Gene3D" id="1.20.120.140">
    <property type="entry name" value="Signal recognition particle SRP54, nucleotide-binding domain"/>
    <property type="match status" value="1"/>
</dbReference>
<dbReference type="SUPFAM" id="SSF52540">
    <property type="entry name" value="P-loop containing nucleoside triphosphate hydrolases"/>
    <property type="match status" value="1"/>
</dbReference>
<dbReference type="InterPro" id="IPR042101">
    <property type="entry name" value="SRP54_N_sf"/>
</dbReference>
<protein>
    <recommendedName>
        <fullName evidence="9">Signal recognition particle receptor FtsY</fullName>
        <shortName evidence="9">SRP receptor</shortName>
        <ecNumber evidence="9">3.6.5.4</ecNumber>
    </recommendedName>
</protein>
<evidence type="ECO:0000256" key="2">
    <source>
        <dbReference type="ARBA" id="ARBA00022490"/>
    </source>
</evidence>
<dbReference type="Pfam" id="PF02881">
    <property type="entry name" value="SRP54_N"/>
    <property type="match status" value="1"/>
</dbReference>
<feature type="binding site" evidence="9">
    <location>
        <begin position="267"/>
        <end position="270"/>
    </location>
    <ligand>
        <name>GTP</name>
        <dbReference type="ChEBI" id="CHEBI:37565"/>
    </ligand>
</feature>
<comment type="catalytic activity">
    <reaction evidence="8 9">
        <text>GTP + H2O = GDP + phosphate + H(+)</text>
        <dbReference type="Rhea" id="RHEA:19669"/>
        <dbReference type="ChEBI" id="CHEBI:15377"/>
        <dbReference type="ChEBI" id="CHEBI:15378"/>
        <dbReference type="ChEBI" id="CHEBI:37565"/>
        <dbReference type="ChEBI" id="CHEBI:43474"/>
        <dbReference type="ChEBI" id="CHEBI:58189"/>
        <dbReference type="EC" id="3.6.5.4"/>
    </reaction>
</comment>
<dbReference type="RefSeq" id="WP_128520863.1">
    <property type="nucleotide sequence ID" value="NZ_CAUWBR010000027.1"/>
</dbReference>
<sequence length="321" mass="35638">MAIFQSIKDKFSKSDDKDKYLQGLDKSRRSFGDRIRALSNNFHGIDDDLLEELMVILLEGDVGIQTAQKIVDSFEEHSNELKNFDSMEDYFIYILYEFYDDVPEEYIHFNPDGPTVILMVGVNGSGKTTTSAKLLQLYQSLGKKVAVAAADTFRAGAIDQIDTWAQRIGVPCIKGKPGQDPSSVLVDACRYAKENDIDILIGDTAGRLQNKKNLMKELEKMTRVIGREIEGAPQEVWLVLDATTGQNGISQAQVFLDATHVTGIVLTKMDGTAKGGVVLSIHDMLHLPVRFLGLGEKPEDLRPFDVASYIMGMTKGMNLHD</sequence>
<organism evidence="11 12">
    <name type="scientific">Absicoccus porci</name>
    <dbReference type="NCBI Taxonomy" id="2486576"/>
    <lineage>
        <taxon>Bacteria</taxon>
        <taxon>Bacillati</taxon>
        <taxon>Bacillota</taxon>
        <taxon>Erysipelotrichia</taxon>
        <taxon>Erysipelotrichales</taxon>
        <taxon>Erysipelotrichaceae</taxon>
        <taxon>Absicoccus</taxon>
    </lineage>
</organism>
<dbReference type="Proteomes" id="UP000276568">
    <property type="component" value="Unassembled WGS sequence"/>
</dbReference>
<evidence type="ECO:0000259" key="10">
    <source>
        <dbReference type="PROSITE" id="PS00300"/>
    </source>
</evidence>
<keyword evidence="4 9" id="KW-0378">Hydrolase</keyword>
<dbReference type="GO" id="GO:0005737">
    <property type="term" value="C:cytoplasm"/>
    <property type="evidence" value="ECO:0007669"/>
    <property type="project" value="UniProtKB-SubCell"/>
</dbReference>
<comment type="function">
    <text evidence="9">Involved in targeting and insertion of nascent membrane proteins into the cytoplasmic membrane. Acts as a receptor for the complex formed by the signal recognition particle (SRP) and the ribosome-nascent chain (RNC).</text>
</comment>
<evidence type="ECO:0000256" key="8">
    <source>
        <dbReference type="ARBA" id="ARBA00048027"/>
    </source>
</evidence>
<dbReference type="InterPro" id="IPR003593">
    <property type="entry name" value="AAA+_ATPase"/>
</dbReference>
<name>A0A3N0HYF4_9FIRM</name>
<dbReference type="SUPFAM" id="SSF47364">
    <property type="entry name" value="Domain of the SRP/SRP receptor G-proteins"/>
    <property type="match status" value="1"/>
</dbReference>
<dbReference type="SMART" id="SM00962">
    <property type="entry name" value="SRP54"/>
    <property type="match status" value="1"/>
</dbReference>
<dbReference type="GO" id="GO:0006614">
    <property type="term" value="P:SRP-dependent cotranslational protein targeting to membrane"/>
    <property type="evidence" value="ECO:0007669"/>
    <property type="project" value="InterPro"/>
</dbReference>
<comment type="subcellular location">
    <subcellularLocation>
        <location evidence="9">Cell membrane</location>
        <topology evidence="9">Peripheral membrane protein</topology>
        <orientation evidence="9">Cytoplasmic side</orientation>
    </subcellularLocation>
    <subcellularLocation>
        <location evidence="9">Cytoplasm</location>
    </subcellularLocation>
</comment>